<dbReference type="CDD" id="cd12110">
    <property type="entry name" value="PHP_HisPPase_Hisj_like"/>
    <property type="match status" value="1"/>
</dbReference>
<dbReference type="PANTHER" id="PTHR21039:SF0">
    <property type="entry name" value="HISTIDINOL-PHOSPHATASE"/>
    <property type="match status" value="1"/>
</dbReference>
<accession>A0A6J4QAS9</accession>
<name>A0A6J4QAS9_9ACTN</name>
<dbReference type="InterPro" id="IPR004013">
    <property type="entry name" value="PHP_dom"/>
</dbReference>
<dbReference type="EC" id="3.1.3.15" evidence="3 8"/>
<keyword evidence="6 8" id="KW-0368">Histidine biosynthesis</keyword>
<feature type="domain" description="PHP" evidence="9">
    <location>
        <begin position="17"/>
        <end position="181"/>
    </location>
</feature>
<dbReference type="InterPro" id="IPR010140">
    <property type="entry name" value="Histidinol_P_phosphatase_HisJ"/>
</dbReference>
<evidence type="ECO:0000256" key="4">
    <source>
        <dbReference type="ARBA" id="ARBA00022605"/>
    </source>
</evidence>
<evidence type="ECO:0000256" key="5">
    <source>
        <dbReference type="ARBA" id="ARBA00022801"/>
    </source>
</evidence>
<keyword evidence="4 8" id="KW-0028">Amino-acid biosynthesis</keyword>
<gene>
    <name evidence="10" type="ORF">AVDCRST_MAG01-01-3370</name>
</gene>
<dbReference type="UniPathway" id="UPA00031">
    <property type="reaction ID" value="UER00013"/>
</dbReference>
<keyword evidence="5 8" id="KW-0378">Hydrolase</keyword>
<protein>
    <recommendedName>
        <fullName evidence="3 8">Histidinol-phosphatase</fullName>
        <shortName evidence="8">HolPase</shortName>
        <ecNumber evidence="3 8">3.1.3.15</ecNumber>
    </recommendedName>
</protein>
<proteinExistence type="inferred from homology"/>
<dbReference type="GO" id="GO:0004401">
    <property type="term" value="F:histidinol-phosphatase activity"/>
    <property type="evidence" value="ECO:0007669"/>
    <property type="project" value="UniProtKB-UniRule"/>
</dbReference>
<evidence type="ECO:0000259" key="9">
    <source>
        <dbReference type="Pfam" id="PF02811"/>
    </source>
</evidence>
<evidence type="ECO:0000256" key="8">
    <source>
        <dbReference type="RuleBase" id="RU366003"/>
    </source>
</evidence>
<dbReference type="AlphaFoldDB" id="A0A6J4QAS9"/>
<comment type="catalytic activity">
    <reaction evidence="7 8">
        <text>L-histidinol phosphate + H2O = L-histidinol + phosphate</text>
        <dbReference type="Rhea" id="RHEA:14465"/>
        <dbReference type="ChEBI" id="CHEBI:15377"/>
        <dbReference type="ChEBI" id="CHEBI:43474"/>
        <dbReference type="ChEBI" id="CHEBI:57699"/>
        <dbReference type="ChEBI" id="CHEBI:57980"/>
        <dbReference type="EC" id="3.1.3.15"/>
    </reaction>
</comment>
<dbReference type="Gene3D" id="3.20.20.140">
    <property type="entry name" value="Metal-dependent hydrolases"/>
    <property type="match status" value="1"/>
</dbReference>
<dbReference type="InterPro" id="IPR016195">
    <property type="entry name" value="Pol/histidinol_Pase-like"/>
</dbReference>
<sequence length="252" mass="28730">MIDYHLHVIAHDDRPMTVENVLSYCEVAKSRGIRQMGITEHDRYLDKIDVAAFQEAREKSEDVVLRLGIEIDFVPGQEERMESDATALPYDYVIGSVHRVDGDEVDRATDQSVYERYETYELYAAYYRNVREAALSGRFEVIGHPDLIKIFRRYPDRDITPLLEETADAVAESGVVVDVNAAGLRKPVGEIYPSRKFLEMFHRRGVPIILSSDAHAPDEVAAGYDRSLKLVHDVGYREVTTFENHERGSLPL</sequence>
<comment type="pathway">
    <text evidence="1 8">Amino-acid biosynthesis; L-histidine biosynthesis; L-histidine from 5-phospho-alpha-D-ribose 1-diphosphate: step 8/9.</text>
</comment>
<dbReference type="GO" id="GO:0005737">
    <property type="term" value="C:cytoplasm"/>
    <property type="evidence" value="ECO:0007669"/>
    <property type="project" value="TreeGrafter"/>
</dbReference>
<reference evidence="10" key="1">
    <citation type="submission" date="2020-02" db="EMBL/GenBank/DDBJ databases">
        <authorList>
            <person name="Meier V. D."/>
        </authorList>
    </citation>
    <scope>NUCLEOTIDE SEQUENCE</scope>
    <source>
        <strain evidence="10">AVDCRST_MAG01</strain>
    </source>
</reference>
<organism evidence="10">
    <name type="scientific">uncultured Rubrobacteraceae bacterium</name>
    <dbReference type="NCBI Taxonomy" id="349277"/>
    <lineage>
        <taxon>Bacteria</taxon>
        <taxon>Bacillati</taxon>
        <taxon>Actinomycetota</taxon>
        <taxon>Rubrobacteria</taxon>
        <taxon>Rubrobacterales</taxon>
        <taxon>Rubrobacteraceae</taxon>
        <taxon>environmental samples</taxon>
    </lineage>
</organism>
<dbReference type="Pfam" id="PF02811">
    <property type="entry name" value="PHP"/>
    <property type="match status" value="1"/>
</dbReference>
<evidence type="ECO:0000256" key="3">
    <source>
        <dbReference type="ARBA" id="ARBA00013085"/>
    </source>
</evidence>
<evidence type="ECO:0000256" key="2">
    <source>
        <dbReference type="ARBA" id="ARBA00009152"/>
    </source>
</evidence>
<dbReference type="NCBIfam" id="NF005596">
    <property type="entry name" value="PRK07328.1"/>
    <property type="match status" value="1"/>
</dbReference>
<dbReference type="PANTHER" id="PTHR21039">
    <property type="entry name" value="HISTIDINOL PHOSPHATASE-RELATED"/>
    <property type="match status" value="1"/>
</dbReference>
<dbReference type="SUPFAM" id="SSF89550">
    <property type="entry name" value="PHP domain-like"/>
    <property type="match status" value="1"/>
</dbReference>
<evidence type="ECO:0000256" key="7">
    <source>
        <dbReference type="ARBA" id="ARBA00049158"/>
    </source>
</evidence>
<dbReference type="GO" id="GO:0000105">
    <property type="term" value="P:L-histidine biosynthetic process"/>
    <property type="evidence" value="ECO:0007669"/>
    <property type="project" value="UniProtKB-UniRule"/>
</dbReference>
<evidence type="ECO:0000256" key="1">
    <source>
        <dbReference type="ARBA" id="ARBA00004970"/>
    </source>
</evidence>
<evidence type="ECO:0000313" key="10">
    <source>
        <dbReference type="EMBL" id="CAA9437727.1"/>
    </source>
</evidence>
<evidence type="ECO:0000256" key="6">
    <source>
        <dbReference type="ARBA" id="ARBA00023102"/>
    </source>
</evidence>
<comment type="similarity">
    <text evidence="2 8">Belongs to the PHP hydrolase family. HisK subfamily.</text>
</comment>
<dbReference type="EMBL" id="CADCUW010000439">
    <property type="protein sequence ID" value="CAA9437727.1"/>
    <property type="molecule type" value="Genomic_DNA"/>
</dbReference>
<dbReference type="NCBIfam" id="TIGR01856">
    <property type="entry name" value="hisJ_fam"/>
    <property type="match status" value="1"/>
</dbReference>